<dbReference type="KEGG" id="dka:DKAM_0498"/>
<dbReference type="STRING" id="490899.DKAM_0498"/>
<feature type="transmembrane region" description="Helical" evidence="5">
    <location>
        <begin position="259"/>
        <end position="281"/>
    </location>
</feature>
<name>B8D3Z3_DESA1</name>
<dbReference type="GO" id="GO:0043190">
    <property type="term" value="C:ATP-binding cassette (ABC) transporter complex"/>
    <property type="evidence" value="ECO:0007669"/>
    <property type="project" value="InterPro"/>
</dbReference>
<dbReference type="AlphaFoldDB" id="B8D3Z3"/>
<dbReference type="Proteomes" id="UP000006903">
    <property type="component" value="Chromosome"/>
</dbReference>
<reference evidence="7 8" key="1">
    <citation type="journal article" date="2009" name="J. Bacteriol.">
        <title>Complete genome sequence of the anaerobic, protein-degrading hyperthermophilic crenarchaeon Desulfurococcus kamchatkensis.</title>
        <authorList>
            <person name="Ravin N.V."/>
            <person name="Mardanov A.V."/>
            <person name="Beletsky A.V."/>
            <person name="Kublanov I.V."/>
            <person name="Kolganova T.V."/>
            <person name="Lebedinsky A.V."/>
            <person name="Chernyh N.A."/>
            <person name="Bonch-Osmolovskaya E.A."/>
            <person name="Skryabin K.G."/>
        </authorList>
    </citation>
    <scope>NUCLEOTIDE SEQUENCE [LARGE SCALE GENOMIC DNA]</scope>
    <source>
        <strain evidence="8">DSM 18924 / JCM 16383 / VKM B-2413 / 1221n</strain>
    </source>
</reference>
<evidence type="ECO:0000256" key="1">
    <source>
        <dbReference type="ARBA" id="ARBA00004141"/>
    </source>
</evidence>
<accession>B8D3Z3</accession>
<evidence type="ECO:0000259" key="6">
    <source>
        <dbReference type="PROSITE" id="PS51012"/>
    </source>
</evidence>
<keyword evidence="4 5" id="KW-0472">Membrane</keyword>
<feature type="transmembrane region" description="Helical" evidence="5">
    <location>
        <begin position="25"/>
        <end position="47"/>
    </location>
</feature>
<feature type="transmembrane region" description="Helical" evidence="5">
    <location>
        <begin position="87"/>
        <end position="113"/>
    </location>
</feature>
<dbReference type="RefSeq" id="WP_012608166.1">
    <property type="nucleotide sequence ID" value="NC_011766.1"/>
</dbReference>
<dbReference type="HOGENOM" id="CLU_039483_2_3_2"/>
<dbReference type="InterPro" id="IPR047817">
    <property type="entry name" value="ABC2_TM_bact-type"/>
</dbReference>
<evidence type="ECO:0000256" key="5">
    <source>
        <dbReference type="SAM" id="Phobius"/>
    </source>
</evidence>
<evidence type="ECO:0000256" key="4">
    <source>
        <dbReference type="ARBA" id="ARBA00023136"/>
    </source>
</evidence>
<gene>
    <name evidence="7" type="ordered locus">DKAM_0498</name>
</gene>
<feature type="domain" description="ABC transmembrane type-2" evidence="6">
    <location>
        <begin position="23"/>
        <end position="284"/>
    </location>
</feature>
<dbReference type="PANTHER" id="PTHR43229:SF2">
    <property type="entry name" value="NODULATION PROTEIN J"/>
    <property type="match status" value="1"/>
</dbReference>
<proteinExistence type="predicted"/>
<feature type="transmembrane region" description="Helical" evidence="5">
    <location>
        <begin position="226"/>
        <end position="247"/>
    </location>
</feature>
<dbReference type="GO" id="GO:0140359">
    <property type="term" value="F:ABC-type transporter activity"/>
    <property type="evidence" value="ECO:0007669"/>
    <property type="project" value="InterPro"/>
</dbReference>
<organism evidence="7 8">
    <name type="scientific">Desulfurococcus amylolyticus (strain DSM 18924 / JCM 16383 / VKM B-2413 / 1221n)</name>
    <name type="common">Desulfurococcus kamchatkensis</name>
    <dbReference type="NCBI Taxonomy" id="490899"/>
    <lineage>
        <taxon>Archaea</taxon>
        <taxon>Thermoproteota</taxon>
        <taxon>Thermoprotei</taxon>
        <taxon>Desulfurococcales</taxon>
        <taxon>Desulfurococcaceae</taxon>
        <taxon>Desulfurococcus</taxon>
    </lineage>
</organism>
<dbReference type="InterPro" id="IPR051784">
    <property type="entry name" value="Nod_factor_ABC_transporter"/>
</dbReference>
<dbReference type="Pfam" id="PF01061">
    <property type="entry name" value="ABC2_membrane"/>
    <property type="match status" value="1"/>
</dbReference>
<dbReference type="PIRSF" id="PIRSF006648">
    <property type="entry name" value="DrrB"/>
    <property type="match status" value="1"/>
</dbReference>
<comment type="subcellular location">
    <subcellularLocation>
        <location evidence="1">Membrane</location>
        <topology evidence="1">Multi-pass membrane protein</topology>
    </subcellularLocation>
</comment>
<keyword evidence="3 5" id="KW-1133">Transmembrane helix</keyword>
<feature type="transmembrane region" description="Helical" evidence="5">
    <location>
        <begin position="165"/>
        <end position="189"/>
    </location>
</feature>
<evidence type="ECO:0000313" key="8">
    <source>
        <dbReference type="Proteomes" id="UP000006903"/>
    </source>
</evidence>
<protein>
    <submittedName>
        <fullName evidence="7">Daunorubicin resistance ABC transporter, inner membrane subunit B</fullName>
    </submittedName>
</protein>
<dbReference type="InterPro" id="IPR013525">
    <property type="entry name" value="ABC2_TM"/>
</dbReference>
<dbReference type="eggNOG" id="arCOG01467">
    <property type="taxonomic scope" value="Archaea"/>
</dbReference>
<keyword evidence="2 5" id="KW-0812">Transmembrane</keyword>
<evidence type="ECO:0000313" key="7">
    <source>
        <dbReference type="EMBL" id="ACL10824.1"/>
    </source>
</evidence>
<sequence>MNGFNAFASLFYRQVKRWASSRSRLISTIIQPLLWLVFLGLGFGGVFNPENINTSALGINATVMPVPVNVTGIVSRYFNMVFGGIDYVTFMVSGMVAMTAFMGSFIAGISVIWDKQFGFLKETLVAPAPRSVVIAGRIFGDAFVNTLQSAIIITLALLFTNNIRIAGIPISLLYVFIMAVGFTGLGTAISLKFSSMEGFQMIVNIITMPLMFMSGVFYPVKSMPTWMQYVAMFNPLTYAVHASRYWLTGADVGFDYMNPLVDIVVLSIISVVLLVVAMRMFERATIED</sequence>
<evidence type="ECO:0000256" key="3">
    <source>
        <dbReference type="ARBA" id="ARBA00022989"/>
    </source>
</evidence>
<dbReference type="GeneID" id="7171559"/>
<dbReference type="InterPro" id="IPR000412">
    <property type="entry name" value="ABC_2_transport"/>
</dbReference>
<dbReference type="EMBL" id="CP001140">
    <property type="protein sequence ID" value="ACL10824.1"/>
    <property type="molecule type" value="Genomic_DNA"/>
</dbReference>
<evidence type="ECO:0000256" key="2">
    <source>
        <dbReference type="ARBA" id="ARBA00022692"/>
    </source>
</evidence>
<feature type="transmembrane region" description="Helical" evidence="5">
    <location>
        <begin position="201"/>
        <end position="220"/>
    </location>
</feature>
<feature type="transmembrane region" description="Helical" evidence="5">
    <location>
        <begin position="134"/>
        <end position="159"/>
    </location>
</feature>
<dbReference type="PANTHER" id="PTHR43229">
    <property type="entry name" value="NODULATION PROTEIN J"/>
    <property type="match status" value="1"/>
</dbReference>
<dbReference type="PROSITE" id="PS51012">
    <property type="entry name" value="ABC_TM2"/>
    <property type="match status" value="1"/>
</dbReference>